<protein>
    <submittedName>
        <fullName evidence="1">OsmC family protein</fullName>
    </submittedName>
</protein>
<dbReference type="Proteomes" id="UP001165498">
    <property type="component" value="Unassembled WGS sequence"/>
</dbReference>
<evidence type="ECO:0000313" key="2">
    <source>
        <dbReference type="Proteomes" id="UP001165498"/>
    </source>
</evidence>
<dbReference type="InterPro" id="IPR052707">
    <property type="entry name" value="OsmC_Ohr_Peroxiredoxin"/>
</dbReference>
<dbReference type="RefSeq" id="WP_255916109.1">
    <property type="nucleotide sequence ID" value="NZ_JANFQO010000022.1"/>
</dbReference>
<dbReference type="Gene3D" id="3.30.300.20">
    <property type="match status" value="1"/>
</dbReference>
<dbReference type="EMBL" id="JANFQO010000022">
    <property type="protein sequence ID" value="MCQ4166923.1"/>
    <property type="molecule type" value="Genomic_DNA"/>
</dbReference>
<comment type="caution">
    <text evidence="1">The sequence shown here is derived from an EMBL/GenBank/DDBJ whole genome shotgun (WGS) entry which is preliminary data.</text>
</comment>
<dbReference type="Pfam" id="PF02566">
    <property type="entry name" value="OsmC"/>
    <property type="match status" value="1"/>
</dbReference>
<dbReference type="SUPFAM" id="SSF82784">
    <property type="entry name" value="OsmC-like"/>
    <property type="match status" value="1"/>
</dbReference>
<reference evidence="1" key="1">
    <citation type="submission" date="2022-07" db="EMBL/GenBank/DDBJ databases">
        <title>Tahibacter sp., a new gammaproteobacterium isolated from the silt sample collected at pig farm.</title>
        <authorList>
            <person name="Chen H."/>
        </authorList>
    </citation>
    <scope>NUCLEOTIDE SEQUENCE</scope>
    <source>
        <strain evidence="1">P2K</strain>
    </source>
</reference>
<accession>A0ABT1QXB3</accession>
<keyword evidence="2" id="KW-1185">Reference proteome</keyword>
<dbReference type="PANTHER" id="PTHR42830">
    <property type="entry name" value="OSMOTICALLY INDUCIBLE FAMILY PROTEIN"/>
    <property type="match status" value="1"/>
</dbReference>
<sequence length="152" mass="16685">MSEHHARIHWQRNDAVFTDQRYSRAHRWHFDGGAEVAAAASPAAVSPRFTDVSAVDPEEAFVAAISSCHMLWFLSLAAAAGCCVDSYEDEAVGFLREVDGKLVIAEVVLRPRLRFSGTPPQAAQLDELHEAAHARCFIAHSVRCAIRVESAD</sequence>
<dbReference type="PANTHER" id="PTHR42830:SF2">
    <property type="entry name" value="OSMC_OHR FAMILY PROTEIN"/>
    <property type="match status" value="1"/>
</dbReference>
<organism evidence="1 2">
    <name type="scientific">Tahibacter harae</name>
    <dbReference type="NCBI Taxonomy" id="2963937"/>
    <lineage>
        <taxon>Bacteria</taxon>
        <taxon>Pseudomonadati</taxon>
        <taxon>Pseudomonadota</taxon>
        <taxon>Gammaproteobacteria</taxon>
        <taxon>Lysobacterales</taxon>
        <taxon>Rhodanobacteraceae</taxon>
        <taxon>Tahibacter</taxon>
    </lineage>
</organism>
<evidence type="ECO:0000313" key="1">
    <source>
        <dbReference type="EMBL" id="MCQ4166923.1"/>
    </source>
</evidence>
<dbReference type="InterPro" id="IPR003718">
    <property type="entry name" value="OsmC/Ohr_fam"/>
</dbReference>
<name>A0ABT1QXB3_9GAMM</name>
<dbReference type="InterPro" id="IPR036102">
    <property type="entry name" value="OsmC/Ohrsf"/>
</dbReference>
<gene>
    <name evidence="1" type="ORF">NM961_19595</name>
</gene>
<dbReference type="InterPro" id="IPR015946">
    <property type="entry name" value="KH_dom-like_a/b"/>
</dbReference>
<proteinExistence type="predicted"/>